<dbReference type="Pfam" id="PF06159">
    <property type="entry name" value="TRAPPC13_N"/>
    <property type="match status" value="1"/>
</dbReference>
<gene>
    <name evidence="2" type="ORF">PCANC_02384</name>
</gene>
<keyword evidence="3" id="KW-1185">Reference proteome</keyword>
<comment type="caution">
    <text evidence="2">The sequence shown here is derived from an EMBL/GenBank/DDBJ whole genome shotgun (WGS) entry which is preliminary data.</text>
</comment>
<sequence length="530" mass="58801">MSSTTTHLLSLKVLRCYSSYTLINNNNNNNNNNQQYNNSILLLPSSFGTIYLGETFTILLSIIRNNQTQTILKPKLLVELQQQQQHTTKTTTTTTIGIIQKNQITTTEEEEESAIELLINHHITQTGLHSLICTVTYNQEELTPTPTTSDEQQDTNQVRSFRKLYKFNVLDPLVLRITKVYRSKPALGEDYQRLLEESLMKALLETSCTHNTNTTVEELVNHARSLIMNEHSDRCNGYYVIEIQVQNQSTKPLLGLTLQLSKGGNHPTTTTTKIQPIMMKAPADQLDLSQEEPITAHILPGDIHQYSFHLRDESGGVAQEKHTGLLEADVRWMSVMGEPGSLTRSISYPAGPGQVSQARDPTLAPPSSWAMAVEPLLGLPNTATPRCGRGRNGLFAVQLVEQGPRRVTVGSPFQVTVRISLTLPYYGDESIELRARLLHLLDSLALHLDDQSHSLLLLSPLPLLPSHSSAPDARDFRLQFLPLHLSPPIPLHPHVVPLGRLAATAPHLNVLFGLAAQPSLLGSVYLLPPS</sequence>
<dbReference type="AlphaFoldDB" id="A0A2N5W4Y1"/>
<accession>A0A2N5W4Y1</accession>
<organism evidence="2 3">
    <name type="scientific">Puccinia coronata f. sp. avenae</name>
    <dbReference type="NCBI Taxonomy" id="200324"/>
    <lineage>
        <taxon>Eukaryota</taxon>
        <taxon>Fungi</taxon>
        <taxon>Dikarya</taxon>
        <taxon>Basidiomycota</taxon>
        <taxon>Pucciniomycotina</taxon>
        <taxon>Pucciniomycetes</taxon>
        <taxon>Pucciniales</taxon>
        <taxon>Pucciniaceae</taxon>
        <taxon>Puccinia</taxon>
    </lineage>
</organism>
<dbReference type="EMBL" id="PGCJ01000012">
    <property type="protein sequence ID" value="PLW57301.1"/>
    <property type="molecule type" value="Genomic_DNA"/>
</dbReference>
<dbReference type="PANTHER" id="PTHR13134:SF3">
    <property type="entry name" value="TRAFFICKING PROTEIN PARTICLE COMPLEX SUBUNIT 13"/>
    <property type="match status" value="1"/>
</dbReference>
<dbReference type="STRING" id="200324.A0A2N5W4Y1"/>
<feature type="domain" description="Trafficking protein particle complex subunit 13 N-terminal" evidence="1">
    <location>
        <begin position="24"/>
        <end position="169"/>
    </location>
</feature>
<dbReference type="InterPro" id="IPR055427">
    <property type="entry name" value="TRAPPC13_N"/>
</dbReference>
<evidence type="ECO:0000259" key="1">
    <source>
        <dbReference type="Pfam" id="PF06159"/>
    </source>
</evidence>
<dbReference type="GO" id="GO:1990072">
    <property type="term" value="C:TRAPPIII protein complex"/>
    <property type="evidence" value="ECO:0007669"/>
    <property type="project" value="TreeGrafter"/>
</dbReference>
<dbReference type="InterPro" id="IPR010378">
    <property type="entry name" value="TRAPPC13"/>
</dbReference>
<dbReference type="PANTHER" id="PTHR13134">
    <property type="entry name" value="TRAFFICKING PROTEIN PARTICLE COMPLEX SUBUNIT 13"/>
    <property type="match status" value="1"/>
</dbReference>
<proteinExistence type="predicted"/>
<evidence type="ECO:0000313" key="2">
    <source>
        <dbReference type="EMBL" id="PLW57301.1"/>
    </source>
</evidence>
<dbReference type="OrthoDB" id="10250284at2759"/>
<evidence type="ECO:0000313" key="3">
    <source>
        <dbReference type="Proteomes" id="UP000235388"/>
    </source>
</evidence>
<dbReference type="Proteomes" id="UP000235388">
    <property type="component" value="Unassembled WGS sequence"/>
</dbReference>
<protein>
    <recommendedName>
        <fullName evidence="1">Trafficking protein particle complex subunit 13 N-terminal domain-containing protein</fullName>
    </recommendedName>
</protein>
<name>A0A2N5W4Y1_9BASI</name>
<reference evidence="2 3" key="1">
    <citation type="submission" date="2017-11" db="EMBL/GenBank/DDBJ databases">
        <title>De novo assembly and phasing of dikaryotic genomes from two isolates of Puccinia coronata f. sp. avenae, the causal agent of oat crown rust.</title>
        <authorList>
            <person name="Miller M.E."/>
            <person name="Zhang Y."/>
            <person name="Omidvar V."/>
            <person name="Sperschneider J."/>
            <person name="Schwessinger B."/>
            <person name="Raley C."/>
            <person name="Palmer J.M."/>
            <person name="Garnica D."/>
            <person name="Upadhyaya N."/>
            <person name="Rathjen J."/>
            <person name="Taylor J.M."/>
            <person name="Park R.F."/>
            <person name="Dodds P.N."/>
            <person name="Hirsch C.D."/>
            <person name="Kianian S.F."/>
            <person name="Figueroa M."/>
        </authorList>
    </citation>
    <scope>NUCLEOTIDE SEQUENCE [LARGE SCALE GENOMIC DNA]</scope>
    <source>
        <strain evidence="2">12NC29</strain>
    </source>
</reference>